<dbReference type="NCBIfam" id="TIGR01753">
    <property type="entry name" value="flav_short"/>
    <property type="match status" value="1"/>
</dbReference>
<reference evidence="10" key="1">
    <citation type="submission" date="2020-12" db="EMBL/GenBank/DDBJ databases">
        <title>Vagococcus allomyrinae sp. nov. and Enterococcus lavae sp. nov., isolated from the larvae of Allomyrina dichotoma.</title>
        <authorList>
            <person name="Lee S.D."/>
        </authorList>
    </citation>
    <scope>NUCLEOTIDE SEQUENCE</scope>
    <source>
        <strain evidence="10">BWB3-3</strain>
    </source>
</reference>
<comment type="cofactor">
    <cofactor evidence="1 8">
        <name>FMN</name>
        <dbReference type="ChEBI" id="CHEBI:58210"/>
    </cofactor>
</comment>
<dbReference type="Proteomes" id="UP000674938">
    <property type="component" value="Unassembled WGS sequence"/>
</dbReference>
<dbReference type="InterPro" id="IPR001094">
    <property type="entry name" value="Flavdoxin-like"/>
</dbReference>
<dbReference type="EMBL" id="JAEEGA010000008">
    <property type="protein sequence ID" value="MBP1041968.1"/>
    <property type="molecule type" value="Genomic_DNA"/>
</dbReference>
<evidence type="ECO:0000256" key="6">
    <source>
        <dbReference type="ARBA" id="ARBA00022643"/>
    </source>
</evidence>
<proteinExistence type="inferred from homology"/>
<feature type="domain" description="Flavodoxin-like" evidence="9">
    <location>
        <begin position="4"/>
        <end position="144"/>
    </location>
</feature>
<keyword evidence="7 8" id="KW-0249">Electron transport</keyword>
<dbReference type="GO" id="GO:0016651">
    <property type="term" value="F:oxidoreductase activity, acting on NAD(P)H"/>
    <property type="evidence" value="ECO:0007669"/>
    <property type="project" value="UniProtKB-ARBA"/>
</dbReference>
<evidence type="ECO:0000256" key="1">
    <source>
        <dbReference type="ARBA" id="ARBA00001917"/>
    </source>
</evidence>
<dbReference type="PANTHER" id="PTHR42809">
    <property type="entry name" value="FLAVODOXIN 2"/>
    <property type="match status" value="1"/>
</dbReference>
<keyword evidence="4 8" id="KW-0813">Transport</keyword>
<evidence type="ECO:0000256" key="4">
    <source>
        <dbReference type="ARBA" id="ARBA00022448"/>
    </source>
</evidence>
<protein>
    <recommendedName>
        <fullName evidence="8">Flavodoxin</fullName>
    </recommendedName>
</protein>
<dbReference type="GO" id="GO:0010181">
    <property type="term" value="F:FMN binding"/>
    <property type="evidence" value="ECO:0007669"/>
    <property type="project" value="UniProtKB-UniRule"/>
</dbReference>
<evidence type="ECO:0000256" key="2">
    <source>
        <dbReference type="ARBA" id="ARBA00003297"/>
    </source>
</evidence>
<comment type="function">
    <text evidence="2 8">Low-potential electron donor to a number of redox enzymes.</text>
</comment>
<dbReference type="RefSeq" id="WP_209528704.1">
    <property type="nucleotide sequence ID" value="NZ_JAEEGA010000008.1"/>
</dbReference>
<dbReference type="Gene3D" id="3.40.50.360">
    <property type="match status" value="1"/>
</dbReference>
<evidence type="ECO:0000313" key="10">
    <source>
        <dbReference type="EMBL" id="MBP1041968.1"/>
    </source>
</evidence>
<name>A0A940SX34_9ENTE</name>
<dbReference type="InterPro" id="IPR050619">
    <property type="entry name" value="Flavodoxin"/>
</dbReference>
<dbReference type="GO" id="GO:0009055">
    <property type="term" value="F:electron transfer activity"/>
    <property type="evidence" value="ECO:0007669"/>
    <property type="project" value="UniProtKB-UniRule"/>
</dbReference>
<comment type="caution">
    <text evidence="10">The sequence shown here is derived from an EMBL/GenBank/DDBJ whole genome shotgun (WGS) entry which is preliminary data.</text>
</comment>
<organism evidence="10 11">
    <name type="scientific">Vagococcus allomyrinae</name>
    <dbReference type="NCBI Taxonomy" id="2794353"/>
    <lineage>
        <taxon>Bacteria</taxon>
        <taxon>Bacillati</taxon>
        <taxon>Bacillota</taxon>
        <taxon>Bacilli</taxon>
        <taxon>Lactobacillales</taxon>
        <taxon>Enterococcaceae</taxon>
        <taxon>Vagococcus</taxon>
    </lineage>
</organism>
<evidence type="ECO:0000256" key="7">
    <source>
        <dbReference type="ARBA" id="ARBA00022982"/>
    </source>
</evidence>
<dbReference type="InterPro" id="IPR010087">
    <property type="entry name" value="Flav_short"/>
</dbReference>
<keyword evidence="11" id="KW-1185">Reference proteome</keyword>
<evidence type="ECO:0000259" key="9">
    <source>
        <dbReference type="PROSITE" id="PS50902"/>
    </source>
</evidence>
<gene>
    <name evidence="10" type="ORF">I6N95_13185</name>
</gene>
<evidence type="ECO:0000256" key="5">
    <source>
        <dbReference type="ARBA" id="ARBA00022630"/>
    </source>
</evidence>
<dbReference type="AlphaFoldDB" id="A0A940SX34"/>
<keyword evidence="5 8" id="KW-0285">Flavoprotein</keyword>
<dbReference type="PRINTS" id="PR00369">
    <property type="entry name" value="FLAVODOXIN"/>
</dbReference>
<dbReference type="InterPro" id="IPR008254">
    <property type="entry name" value="Flavodoxin/NO_synth"/>
</dbReference>
<dbReference type="Pfam" id="PF00258">
    <property type="entry name" value="Flavodoxin_1"/>
    <property type="match status" value="1"/>
</dbReference>
<keyword evidence="6 8" id="KW-0288">FMN</keyword>
<dbReference type="NCBIfam" id="NF005587">
    <property type="entry name" value="PRK07308.1"/>
    <property type="match status" value="1"/>
</dbReference>
<evidence type="ECO:0000313" key="11">
    <source>
        <dbReference type="Proteomes" id="UP000674938"/>
    </source>
</evidence>
<dbReference type="SUPFAM" id="SSF52218">
    <property type="entry name" value="Flavoproteins"/>
    <property type="match status" value="1"/>
</dbReference>
<dbReference type="PANTHER" id="PTHR42809:SF1">
    <property type="entry name" value="FLAVODOXIN 1"/>
    <property type="match status" value="1"/>
</dbReference>
<sequence length="147" mass="16193">MALAKIVYASMTGNTEEISEIIEDALTEAGATVEREEVSDTDVDFFDDADLCIIATYTYGEGDLPFEFEDFFDELPDQDLAGKIYGVVGSGDLEYGEFYCKSADDFVEQFEKTGAAKGAETVRIENNAEDDDVAALKKFVSELMNKI</sequence>
<dbReference type="PROSITE" id="PS50902">
    <property type="entry name" value="FLAVODOXIN_LIKE"/>
    <property type="match status" value="1"/>
</dbReference>
<dbReference type="InterPro" id="IPR029039">
    <property type="entry name" value="Flavoprotein-like_sf"/>
</dbReference>
<evidence type="ECO:0000256" key="8">
    <source>
        <dbReference type="RuleBase" id="RU367037"/>
    </source>
</evidence>
<comment type="similarity">
    <text evidence="3 8">Belongs to the flavodoxin family.</text>
</comment>
<evidence type="ECO:0000256" key="3">
    <source>
        <dbReference type="ARBA" id="ARBA00005267"/>
    </source>
</evidence>
<accession>A0A940SX34</accession>